<evidence type="ECO:0000256" key="3">
    <source>
        <dbReference type="ARBA" id="ARBA00022729"/>
    </source>
</evidence>
<evidence type="ECO:0000256" key="2">
    <source>
        <dbReference type="ARBA" id="ARBA00013194"/>
    </source>
</evidence>
<dbReference type="PROSITE" id="PS50198">
    <property type="entry name" value="PPIC_PPIASE_2"/>
    <property type="match status" value="1"/>
</dbReference>
<evidence type="ECO:0000256" key="6">
    <source>
        <dbReference type="PROSITE-ProRule" id="PRU00278"/>
    </source>
</evidence>
<evidence type="ECO:0000259" key="7">
    <source>
        <dbReference type="PROSITE" id="PS50198"/>
    </source>
</evidence>
<dbReference type="Proteomes" id="UP000029738">
    <property type="component" value="Unassembled WGS sequence"/>
</dbReference>
<proteinExistence type="predicted"/>
<comment type="caution">
    <text evidence="9">The sequence shown here is derived from an EMBL/GenBank/DDBJ whole genome shotgun (WGS) entry which is preliminary data.</text>
</comment>
<protein>
    <recommendedName>
        <fullName evidence="2">peptidylprolyl isomerase</fullName>
        <ecNumber evidence="2">5.2.1.8</ecNumber>
    </recommendedName>
</protein>
<dbReference type="InterPro" id="IPR046357">
    <property type="entry name" value="PPIase_dom_sf"/>
</dbReference>
<evidence type="ECO:0000256" key="1">
    <source>
        <dbReference type="ARBA" id="ARBA00000971"/>
    </source>
</evidence>
<dbReference type="EMBL" id="JHEG04000001">
    <property type="protein sequence ID" value="KAF3885391.1"/>
    <property type="molecule type" value="Genomic_DNA"/>
</dbReference>
<dbReference type="OrthoDB" id="507969at2"/>
<evidence type="ECO:0000313" key="9">
    <source>
        <dbReference type="EMBL" id="KIE08926.1"/>
    </source>
</evidence>
<dbReference type="InterPro" id="IPR050245">
    <property type="entry name" value="PrsA_foldase"/>
</dbReference>
<keyword evidence="10" id="KW-1185">Reference proteome</keyword>
<evidence type="ECO:0000256" key="5">
    <source>
        <dbReference type="ARBA" id="ARBA00023235"/>
    </source>
</evidence>
<dbReference type="EMBL" id="JHEG02000058">
    <property type="protein sequence ID" value="KIE08926.1"/>
    <property type="molecule type" value="Genomic_DNA"/>
</dbReference>
<dbReference type="PANTHER" id="PTHR47245">
    <property type="entry name" value="PEPTIDYLPROLYL ISOMERASE"/>
    <property type="match status" value="1"/>
</dbReference>
<dbReference type="SUPFAM" id="SSF54534">
    <property type="entry name" value="FKBP-like"/>
    <property type="match status" value="1"/>
</dbReference>
<dbReference type="RefSeq" id="WP_038072243.1">
    <property type="nucleotide sequence ID" value="NZ_JHEG04000001.1"/>
</dbReference>
<keyword evidence="3" id="KW-0732">Signal</keyword>
<evidence type="ECO:0000256" key="4">
    <source>
        <dbReference type="ARBA" id="ARBA00023110"/>
    </source>
</evidence>
<comment type="catalytic activity">
    <reaction evidence="1">
        <text>[protein]-peptidylproline (omega=180) = [protein]-peptidylproline (omega=0)</text>
        <dbReference type="Rhea" id="RHEA:16237"/>
        <dbReference type="Rhea" id="RHEA-COMP:10747"/>
        <dbReference type="Rhea" id="RHEA-COMP:10748"/>
        <dbReference type="ChEBI" id="CHEBI:83833"/>
        <dbReference type="ChEBI" id="CHEBI:83834"/>
        <dbReference type="EC" id="5.2.1.8"/>
    </reaction>
</comment>
<dbReference type="InterPro" id="IPR027304">
    <property type="entry name" value="Trigger_fact/SurA_dom_sf"/>
</dbReference>
<name>A0A0C1N8L2_9CYAN</name>
<gene>
    <name evidence="9" type="ORF">DA73_0231025</name>
    <name evidence="8" type="ORF">DA73_0400007910</name>
</gene>
<dbReference type="SUPFAM" id="SSF109998">
    <property type="entry name" value="Triger factor/SurA peptide-binding domain-like"/>
    <property type="match status" value="1"/>
</dbReference>
<dbReference type="Pfam" id="PF00639">
    <property type="entry name" value="Rotamase"/>
    <property type="match status" value="1"/>
</dbReference>
<sequence length="255" mass="29566">MTEVLQIGNRTIKASELTSLLASYQMLPQFLRELILDEAVELIECTPDEVAQTQRQFYAEHQFKNEADVRAWMAYYHLSPAQLERIVTRRLKIEKFKQATWGKMLEPYFFQCKTKLDKVIYSLLRTQDAGVAQELYFRILAKEQSFTELAREYSQGPEAQTSGLVGPVELSALHPGIVQFLSSNQPGKLLPPTRIGEWFVIVRLEKYLSAQLDEAMKSRLLNELFENWLTEQLQKLRNEKEQLVVSPTPYTNFPT</sequence>
<keyword evidence="4 6" id="KW-0697">Rotamase</keyword>
<dbReference type="InterPro" id="IPR000297">
    <property type="entry name" value="PPIase_PpiC"/>
</dbReference>
<dbReference type="EC" id="5.2.1.8" evidence="2"/>
<dbReference type="Gene3D" id="3.10.50.40">
    <property type="match status" value="1"/>
</dbReference>
<accession>A0A0C1N8L2</accession>
<reference evidence="8" key="2">
    <citation type="submission" date="2019-11" db="EMBL/GenBank/DDBJ databases">
        <title>Improved Assembly of Tolypothrix boutellei genome.</title>
        <authorList>
            <person name="Sarangi A.N."/>
            <person name="Mukherjee M."/>
            <person name="Ghosh S."/>
            <person name="Singh D."/>
            <person name="Das A."/>
            <person name="Kant S."/>
            <person name="Prusty A."/>
            <person name="Tripathy S."/>
        </authorList>
    </citation>
    <scope>NUCLEOTIDE SEQUENCE</scope>
    <source>
        <strain evidence="8">VB521301</strain>
    </source>
</reference>
<dbReference type="AlphaFoldDB" id="A0A0C1N8L2"/>
<reference evidence="9" key="1">
    <citation type="journal article" date="2015" name="Genome Announc.">
        <title>Draft Genome Sequence of Tolypothrix boutellei Strain VB521301.</title>
        <authorList>
            <person name="Chandrababunaidu M.M."/>
            <person name="Singh D."/>
            <person name="Sen D."/>
            <person name="Bhan S."/>
            <person name="Das S."/>
            <person name="Gupta A."/>
            <person name="Adhikary S.P."/>
            <person name="Tripathy S."/>
        </authorList>
    </citation>
    <scope>NUCLEOTIDE SEQUENCE</scope>
    <source>
        <strain evidence="9">VB521301</strain>
    </source>
</reference>
<feature type="domain" description="PpiC" evidence="7">
    <location>
        <begin position="114"/>
        <end position="206"/>
    </location>
</feature>
<keyword evidence="5 6" id="KW-0413">Isomerase</keyword>
<evidence type="ECO:0000313" key="8">
    <source>
        <dbReference type="EMBL" id="KAF3885391.1"/>
    </source>
</evidence>
<organism evidence="9">
    <name type="scientific">Tolypothrix bouteillei VB521301</name>
    <dbReference type="NCBI Taxonomy" id="1479485"/>
    <lineage>
        <taxon>Bacteria</taxon>
        <taxon>Bacillati</taxon>
        <taxon>Cyanobacteriota</taxon>
        <taxon>Cyanophyceae</taxon>
        <taxon>Nostocales</taxon>
        <taxon>Tolypothrichaceae</taxon>
        <taxon>Tolypothrix</taxon>
    </lineage>
</organism>
<dbReference type="PANTHER" id="PTHR47245:SF1">
    <property type="entry name" value="FOLDASE PROTEIN PRSA"/>
    <property type="match status" value="1"/>
</dbReference>
<evidence type="ECO:0000313" key="10">
    <source>
        <dbReference type="Proteomes" id="UP000029738"/>
    </source>
</evidence>
<dbReference type="STRING" id="1479485.DA73_0231025"/>
<dbReference type="GO" id="GO:0003755">
    <property type="term" value="F:peptidyl-prolyl cis-trans isomerase activity"/>
    <property type="evidence" value="ECO:0007669"/>
    <property type="project" value="UniProtKB-KW"/>
</dbReference>